<evidence type="ECO:0000256" key="6">
    <source>
        <dbReference type="SAM" id="MobiDB-lite"/>
    </source>
</evidence>
<reference evidence="8" key="1">
    <citation type="submission" date="2020-05" db="EMBL/GenBank/DDBJ databases">
        <authorList>
            <person name="Chiriac C."/>
            <person name="Salcher M."/>
            <person name="Ghai R."/>
            <person name="Kavagutti S V."/>
        </authorList>
    </citation>
    <scope>NUCLEOTIDE SEQUENCE</scope>
</reference>
<comment type="subcellular location">
    <subcellularLocation>
        <location evidence="1">Cell membrane</location>
        <topology evidence="1">Multi-pass membrane protein</topology>
    </subcellularLocation>
</comment>
<feature type="transmembrane region" description="Helical" evidence="7">
    <location>
        <begin position="192"/>
        <end position="211"/>
    </location>
</feature>
<keyword evidence="2" id="KW-1003">Cell membrane</keyword>
<feature type="transmembrane region" description="Helical" evidence="7">
    <location>
        <begin position="253"/>
        <end position="273"/>
    </location>
</feature>
<proteinExistence type="predicted"/>
<feature type="transmembrane region" description="Helical" evidence="7">
    <location>
        <begin position="217"/>
        <end position="241"/>
    </location>
</feature>
<feature type="transmembrane region" description="Helical" evidence="7">
    <location>
        <begin position="139"/>
        <end position="161"/>
    </location>
</feature>
<feature type="transmembrane region" description="Helical" evidence="7">
    <location>
        <begin position="285"/>
        <end position="309"/>
    </location>
</feature>
<dbReference type="GO" id="GO:0005886">
    <property type="term" value="C:plasma membrane"/>
    <property type="evidence" value="ECO:0007669"/>
    <property type="project" value="UniProtKB-SubCell"/>
</dbReference>
<dbReference type="InterPro" id="IPR017039">
    <property type="entry name" value="Virul_fac_BrkB"/>
</dbReference>
<protein>
    <submittedName>
        <fullName evidence="8">Unannotated protein</fullName>
    </submittedName>
</protein>
<feature type="transmembrane region" description="Helical" evidence="7">
    <location>
        <begin position="80"/>
        <end position="107"/>
    </location>
</feature>
<keyword evidence="5 7" id="KW-0472">Membrane</keyword>
<dbReference type="EMBL" id="CAFBQW010000307">
    <property type="protein sequence ID" value="CAB5069274.1"/>
    <property type="molecule type" value="Genomic_DNA"/>
</dbReference>
<evidence type="ECO:0000256" key="2">
    <source>
        <dbReference type="ARBA" id="ARBA00022475"/>
    </source>
</evidence>
<evidence type="ECO:0000256" key="3">
    <source>
        <dbReference type="ARBA" id="ARBA00022692"/>
    </source>
</evidence>
<evidence type="ECO:0000313" key="8">
    <source>
        <dbReference type="EMBL" id="CAB5069274.1"/>
    </source>
</evidence>
<keyword evidence="3 7" id="KW-0812">Transmembrane</keyword>
<accession>A0A6J7USB1</accession>
<gene>
    <name evidence="8" type="ORF">UFOPK4354_01931</name>
</gene>
<dbReference type="AlphaFoldDB" id="A0A6J7USB1"/>
<sequence length="361" mass="39439">MVQLRLGRINITAAYPVNVVEQEQVSEDSTGEQSPESEQPEQNLLNRTIDRVDAWHRGVPALAVTFGVAKKFGDDKGGQLAMLLAYKGFFSLFPLMLAFVNALGLILRNNEDLQNKLIDSVLGNVPVIGTEISTETGSIGGSAFVLIASILVSIWAGLGLLDMLQESLNTMWEVPQFDRPPWLLRRLRDLPGALLILVCAVLTGAGRWLLAGEASPALRWVLSAALAVLAGAVGYLGLHAVLCARKIPLRNQLPGALATGLGWWALQSLGGYYVTRIVTQSSDTYGVFVLVLGLLSWSYLLGTLYLYSVELAAVLYDKRWPRSLSGRDLTDQDQAAFEALSHREVRVRGTQMNIEVPRNPE</sequence>
<dbReference type="PANTHER" id="PTHR30213:SF1">
    <property type="entry name" value="INNER MEMBRANE PROTEIN YHJD"/>
    <property type="match status" value="1"/>
</dbReference>
<dbReference type="PANTHER" id="PTHR30213">
    <property type="entry name" value="INNER MEMBRANE PROTEIN YHJD"/>
    <property type="match status" value="1"/>
</dbReference>
<keyword evidence="4 7" id="KW-1133">Transmembrane helix</keyword>
<organism evidence="8">
    <name type="scientific">freshwater metagenome</name>
    <dbReference type="NCBI Taxonomy" id="449393"/>
    <lineage>
        <taxon>unclassified sequences</taxon>
        <taxon>metagenomes</taxon>
        <taxon>ecological metagenomes</taxon>
    </lineage>
</organism>
<name>A0A6J7USB1_9ZZZZ</name>
<evidence type="ECO:0000256" key="1">
    <source>
        <dbReference type="ARBA" id="ARBA00004651"/>
    </source>
</evidence>
<dbReference type="Pfam" id="PF03631">
    <property type="entry name" value="Virul_fac_BrkB"/>
    <property type="match status" value="1"/>
</dbReference>
<feature type="compositionally biased region" description="Low complexity" evidence="6">
    <location>
        <begin position="32"/>
        <end position="42"/>
    </location>
</feature>
<evidence type="ECO:0000256" key="5">
    <source>
        <dbReference type="ARBA" id="ARBA00023136"/>
    </source>
</evidence>
<feature type="region of interest" description="Disordered" evidence="6">
    <location>
        <begin position="22"/>
        <end position="42"/>
    </location>
</feature>
<evidence type="ECO:0000256" key="7">
    <source>
        <dbReference type="SAM" id="Phobius"/>
    </source>
</evidence>
<evidence type="ECO:0000256" key="4">
    <source>
        <dbReference type="ARBA" id="ARBA00022989"/>
    </source>
</evidence>